<dbReference type="OrthoDB" id="303688at2759"/>
<name>A0A8S1KSH0_9CILI</name>
<dbReference type="AlphaFoldDB" id="A0A8S1KSH0"/>
<evidence type="ECO:0000256" key="1">
    <source>
        <dbReference type="SAM" id="MobiDB-lite"/>
    </source>
</evidence>
<sequence length="156" mass="18983">MSEIEEINLEQHNTKNRQSRQQAQLGKTRKPIRRFKRQNNSFQFRNRNRDRERDRPRQKEWKQQQQYSANNPELYEIDIYNFLAKNQISDLINDIKTRCGELVKLHIIANNIQENEAETRIILKAFFKDQKSADECYFQYGDATLDKLQLRTERKY</sequence>
<proteinExistence type="predicted"/>
<evidence type="ECO:0000313" key="2">
    <source>
        <dbReference type="EMBL" id="CAD8057311.1"/>
    </source>
</evidence>
<feature type="compositionally biased region" description="Basic residues" evidence="1">
    <location>
        <begin position="27"/>
        <end position="37"/>
    </location>
</feature>
<accession>A0A8S1KSH0</accession>
<evidence type="ECO:0000313" key="3">
    <source>
        <dbReference type="Proteomes" id="UP000692954"/>
    </source>
</evidence>
<dbReference type="Proteomes" id="UP000692954">
    <property type="component" value="Unassembled WGS sequence"/>
</dbReference>
<organism evidence="2 3">
    <name type="scientific">Paramecium sonneborni</name>
    <dbReference type="NCBI Taxonomy" id="65129"/>
    <lineage>
        <taxon>Eukaryota</taxon>
        <taxon>Sar</taxon>
        <taxon>Alveolata</taxon>
        <taxon>Ciliophora</taxon>
        <taxon>Intramacronucleata</taxon>
        <taxon>Oligohymenophorea</taxon>
        <taxon>Peniculida</taxon>
        <taxon>Parameciidae</taxon>
        <taxon>Paramecium</taxon>
    </lineage>
</organism>
<comment type="caution">
    <text evidence="2">The sequence shown here is derived from an EMBL/GenBank/DDBJ whole genome shotgun (WGS) entry which is preliminary data.</text>
</comment>
<reference evidence="2" key="1">
    <citation type="submission" date="2021-01" db="EMBL/GenBank/DDBJ databases">
        <authorList>
            <consortium name="Genoscope - CEA"/>
            <person name="William W."/>
        </authorList>
    </citation>
    <scope>NUCLEOTIDE SEQUENCE</scope>
</reference>
<keyword evidence="3" id="KW-1185">Reference proteome</keyword>
<feature type="region of interest" description="Disordered" evidence="1">
    <location>
        <begin position="1"/>
        <end position="67"/>
    </location>
</feature>
<protein>
    <submittedName>
        <fullName evidence="2">Uncharacterized protein</fullName>
    </submittedName>
</protein>
<feature type="compositionally biased region" description="Basic and acidic residues" evidence="1">
    <location>
        <begin position="47"/>
        <end position="62"/>
    </location>
</feature>
<gene>
    <name evidence="2" type="ORF">PSON_ATCC_30995.1.T0110131</name>
</gene>
<dbReference type="EMBL" id="CAJJDN010000011">
    <property type="protein sequence ID" value="CAD8057311.1"/>
    <property type="molecule type" value="Genomic_DNA"/>
</dbReference>